<sequence length="399" mass="44671">MGEWIRNVRMETGFETEGDFVYGSRTESFDIQVENGKVIEIQSAGKRDGFNAYGNLLLPSLQEMHCHLDKSKLGVPWQPITPANSIVERFTQEIKELDQLDLSLQERARNLIDLELANGVTFFRSHIDVHPKVGQRYLEEVQDVLHHFKGKLDYELVAFPQHGMLRSDAYGEVKQALEAGVNLIGGVDPSSLDGDVEKSLSQTFELATAFQVPIDIHVHDRGEHGRETVKTLLDYTKQSGWQGKVAISHAFGLNDFVGEERAEVFTELAKTGISVVSSVPITGVIPPLEELRSYGVQVRIGCDNVYDSWSPFGTGKVTEKLNRYAEMFRLTKHDTLTNALELITGQPLLYEEGLPWLKEGMDASFILVDSSSTAEFVARQNDVMASFFKGKLVYQKEGV</sequence>
<dbReference type="eggNOG" id="COG0402">
    <property type="taxonomic scope" value="Bacteria"/>
</dbReference>
<dbReference type="InterPro" id="IPR032466">
    <property type="entry name" value="Metal_Hydrolase"/>
</dbReference>
<dbReference type="InterPro" id="IPR052349">
    <property type="entry name" value="Metallo-hydrolase_Enzymes"/>
</dbReference>
<proteinExistence type="predicted"/>
<dbReference type="NCBIfam" id="NF005312">
    <property type="entry name" value="PRK06846.1"/>
    <property type="match status" value="1"/>
</dbReference>
<dbReference type="PATRIC" id="fig|1246626.3.peg.589"/>
<dbReference type="InterPro" id="IPR011059">
    <property type="entry name" value="Metal-dep_hydrolase_composite"/>
</dbReference>
<dbReference type="InterPro" id="IPR013108">
    <property type="entry name" value="Amidohydro_3"/>
</dbReference>
<gene>
    <name evidence="2" type="ORF">BleG1_0595</name>
</gene>
<dbReference type="Proteomes" id="UP000027142">
    <property type="component" value="Chromosome"/>
</dbReference>
<dbReference type="CDD" id="cd01293">
    <property type="entry name" value="Bact_CD"/>
    <property type="match status" value="1"/>
</dbReference>
<dbReference type="SUPFAM" id="SSF51338">
    <property type="entry name" value="Composite domain of metallo-dependent hydrolases"/>
    <property type="match status" value="1"/>
</dbReference>
<evidence type="ECO:0000313" key="2">
    <source>
        <dbReference type="EMBL" id="AIC93203.1"/>
    </source>
</evidence>
<dbReference type="PANTHER" id="PTHR32027:SF9">
    <property type="entry name" value="BLL3847 PROTEIN"/>
    <property type="match status" value="1"/>
</dbReference>
<evidence type="ECO:0000259" key="1">
    <source>
        <dbReference type="Pfam" id="PF07969"/>
    </source>
</evidence>
<dbReference type="GO" id="GO:0016814">
    <property type="term" value="F:hydrolase activity, acting on carbon-nitrogen (but not peptide) bonds, in cyclic amidines"/>
    <property type="evidence" value="ECO:0007669"/>
    <property type="project" value="TreeGrafter"/>
</dbReference>
<reference evidence="2 3" key="1">
    <citation type="journal article" date="2014" name="Gene">
        <title>A comparative genomic analysis of the alkalitolerant soil bacterium Bacillus lehensis G1.</title>
        <authorList>
            <person name="Noor Y.M."/>
            <person name="Samsulrizal N.H."/>
            <person name="Jema'on N.A."/>
            <person name="Low K.O."/>
            <person name="Ramli A.N."/>
            <person name="Alias N.I."/>
            <person name="Damis S.I."/>
            <person name="Fuzi S.F."/>
            <person name="Isa M.N."/>
            <person name="Murad A.M."/>
            <person name="Raih M.F."/>
            <person name="Bakar F.D."/>
            <person name="Najimudin N."/>
            <person name="Mahadi N.M."/>
            <person name="Illias R.M."/>
        </authorList>
    </citation>
    <scope>NUCLEOTIDE SEQUENCE [LARGE SCALE GENOMIC DNA]</scope>
    <source>
        <strain evidence="2 3">G1</strain>
    </source>
</reference>
<dbReference type="STRING" id="1246626.BleG1_0595"/>
<dbReference type="KEGG" id="ble:BleG1_0595"/>
<dbReference type="EMBL" id="CP003923">
    <property type="protein sequence ID" value="AIC93203.1"/>
    <property type="molecule type" value="Genomic_DNA"/>
</dbReference>
<dbReference type="RefSeq" id="WP_038476949.1">
    <property type="nucleotide sequence ID" value="NZ_CP003923.1"/>
</dbReference>
<dbReference type="SUPFAM" id="SSF51556">
    <property type="entry name" value="Metallo-dependent hydrolases"/>
    <property type="match status" value="1"/>
</dbReference>
<name>A0A060LY31_9BACI</name>
<organism evidence="2 3">
    <name type="scientific">Shouchella lehensis G1</name>
    <dbReference type="NCBI Taxonomy" id="1246626"/>
    <lineage>
        <taxon>Bacteria</taxon>
        <taxon>Bacillati</taxon>
        <taxon>Bacillota</taxon>
        <taxon>Bacilli</taxon>
        <taxon>Bacillales</taxon>
        <taxon>Bacillaceae</taxon>
        <taxon>Shouchella</taxon>
    </lineage>
</organism>
<dbReference type="AlphaFoldDB" id="A0A060LY31"/>
<dbReference type="HOGENOM" id="CLU_031758_4_1_9"/>
<feature type="domain" description="Amidohydrolase 3" evidence="1">
    <location>
        <begin position="170"/>
        <end position="394"/>
    </location>
</feature>
<dbReference type="OrthoDB" id="9815027at2"/>
<dbReference type="Gene3D" id="2.30.40.10">
    <property type="entry name" value="Urease, subunit C, domain 1"/>
    <property type="match status" value="1"/>
</dbReference>
<dbReference type="Pfam" id="PF07969">
    <property type="entry name" value="Amidohydro_3"/>
    <property type="match status" value="1"/>
</dbReference>
<dbReference type="PANTHER" id="PTHR32027">
    <property type="entry name" value="CYTOSINE DEAMINASE"/>
    <property type="match status" value="1"/>
</dbReference>
<keyword evidence="3" id="KW-1185">Reference proteome</keyword>
<dbReference type="Gene3D" id="3.20.20.140">
    <property type="entry name" value="Metal-dependent hydrolases"/>
    <property type="match status" value="1"/>
</dbReference>
<protein>
    <recommendedName>
        <fullName evidence="1">Amidohydrolase 3 domain-containing protein</fullName>
    </recommendedName>
</protein>
<accession>A0A060LY31</accession>
<evidence type="ECO:0000313" key="3">
    <source>
        <dbReference type="Proteomes" id="UP000027142"/>
    </source>
</evidence>